<feature type="transmembrane region" description="Helical" evidence="2">
    <location>
        <begin position="141"/>
        <end position="162"/>
    </location>
</feature>
<evidence type="ECO:0000256" key="1">
    <source>
        <dbReference type="ARBA" id="ARBA00005698"/>
    </source>
</evidence>
<feature type="region of interest" description="Disordered" evidence="3">
    <location>
        <begin position="172"/>
        <end position="199"/>
    </location>
</feature>
<dbReference type="InterPro" id="IPR001457">
    <property type="entry name" value="NADH_UbQ/plastoQ_OxRdtase_su6"/>
</dbReference>
<evidence type="ECO:0000313" key="5">
    <source>
        <dbReference type="Proteomes" id="UP000266089"/>
    </source>
</evidence>
<gene>
    <name evidence="4" type="ORF">Mcate_01072</name>
</gene>
<comment type="caution">
    <text evidence="4">The sequence shown here is derived from an EMBL/GenBank/DDBJ whole genome shotgun (WGS) entry which is preliminary data.</text>
</comment>
<accession>A0A399DZY3</accession>
<feature type="transmembrane region" description="Helical" evidence="2">
    <location>
        <begin position="60"/>
        <end position="79"/>
    </location>
</feature>
<dbReference type="GO" id="GO:0048038">
    <property type="term" value="F:quinone binding"/>
    <property type="evidence" value="ECO:0007669"/>
    <property type="project" value="UniProtKB-UniRule"/>
</dbReference>
<reference evidence="4 5" key="1">
    <citation type="submission" date="2018-08" db="EMBL/GenBank/DDBJ databases">
        <title>Meiothermus cateniformans JCM 15151 genome sequencing project.</title>
        <authorList>
            <person name="Da Costa M.S."/>
            <person name="Albuquerque L."/>
            <person name="Raposo P."/>
            <person name="Froufe H.J.C."/>
            <person name="Barroso C.S."/>
            <person name="Egas C."/>
        </authorList>
    </citation>
    <scope>NUCLEOTIDE SEQUENCE [LARGE SCALE GENOMIC DNA]</scope>
    <source>
        <strain evidence="4 5">JCM 15151</strain>
    </source>
</reference>
<dbReference type="Proteomes" id="UP000266089">
    <property type="component" value="Unassembled WGS sequence"/>
</dbReference>
<proteinExistence type="inferred from homology"/>
<feature type="transmembrane region" description="Helical" evidence="2">
    <location>
        <begin position="30"/>
        <end position="48"/>
    </location>
</feature>
<keyword evidence="2" id="KW-1003">Cell membrane</keyword>
<dbReference type="PANTHER" id="PTHR33269">
    <property type="entry name" value="NADH-UBIQUINONE OXIDOREDUCTASE CHAIN 6"/>
    <property type="match status" value="1"/>
</dbReference>
<comment type="caution">
    <text evidence="2">Lacks conserved residue(s) required for the propagation of feature annotation.</text>
</comment>
<keyword evidence="2" id="KW-0472">Membrane</keyword>
<evidence type="ECO:0000256" key="2">
    <source>
        <dbReference type="RuleBase" id="RU004429"/>
    </source>
</evidence>
<dbReference type="GO" id="GO:0005886">
    <property type="term" value="C:plasma membrane"/>
    <property type="evidence" value="ECO:0007669"/>
    <property type="project" value="UniProtKB-SubCell"/>
</dbReference>
<sequence>MSIGFWEVLALLVLVGTGLAVVRLQNAVHAALALIANFLVVAGVYVALEARFVAMIQIIVYAGAIVVLFLFVIMLLSAANANVGQDLLPRLPWVAALGALGLAGVLIYAVTRFQPPANAPALGGGLPQALGPLLYDPEKWLYALLVVGFLLLVATVAAVVLIEPERIIAATSHPAHPRQDQKPSPSTGQQKDERAVVKP</sequence>
<evidence type="ECO:0000256" key="3">
    <source>
        <dbReference type="SAM" id="MobiDB-lite"/>
    </source>
</evidence>
<dbReference type="GO" id="GO:0008137">
    <property type="term" value="F:NADH dehydrogenase (ubiquinone) activity"/>
    <property type="evidence" value="ECO:0007669"/>
    <property type="project" value="UniProtKB-UniRule"/>
</dbReference>
<comment type="subcellular location">
    <subcellularLocation>
        <location evidence="2">Cell membrane</location>
        <topology evidence="2">Multi-pass membrane protein</topology>
    </subcellularLocation>
</comment>
<keyword evidence="2" id="KW-1133">Transmembrane helix</keyword>
<dbReference type="EMBL" id="QWKX01000020">
    <property type="protein sequence ID" value="RIH77934.1"/>
    <property type="molecule type" value="Genomic_DNA"/>
</dbReference>
<dbReference type="GO" id="GO:0016491">
    <property type="term" value="F:oxidoreductase activity"/>
    <property type="evidence" value="ECO:0007669"/>
    <property type="project" value="UniProtKB-KW"/>
</dbReference>
<feature type="transmembrane region" description="Helical" evidence="2">
    <location>
        <begin position="91"/>
        <end position="110"/>
    </location>
</feature>
<dbReference type="Gene3D" id="1.20.120.1200">
    <property type="entry name" value="NADH-ubiquinone/plastoquinone oxidoreductase chain 6, subunit NuoJ"/>
    <property type="match status" value="1"/>
</dbReference>
<dbReference type="AlphaFoldDB" id="A0A399DZY3"/>
<keyword evidence="2" id="KW-0812">Transmembrane</keyword>
<dbReference type="EC" id="7.1.1.-" evidence="2"/>
<evidence type="ECO:0000313" key="4">
    <source>
        <dbReference type="EMBL" id="RIH77934.1"/>
    </source>
</evidence>
<comment type="similarity">
    <text evidence="1 2">Belongs to the complex I subunit 6 family.</text>
</comment>
<comment type="catalytic activity">
    <reaction evidence="2">
        <text>a quinone + NADH + 5 H(+)(in) = a quinol + NAD(+) + 4 H(+)(out)</text>
        <dbReference type="Rhea" id="RHEA:57888"/>
        <dbReference type="ChEBI" id="CHEBI:15378"/>
        <dbReference type="ChEBI" id="CHEBI:24646"/>
        <dbReference type="ChEBI" id="CHEBI:57540"/>
        <dbReference type="ChEBI" id="CHEBI:57945"/>
        <dbReference type="ChEBI" id="CHEBI:132124"/>
    </reaction>
</comment>
<protein>
    <recommendedName>
        <fullName evidence="2">NADH-quinone oxidoreductase subunit J</fullName>
        <ecNumber evidence="2">7.1.1.-</ecNumber>
    </recommendedName>
</protein>
<feature type="compositionally biased region" description="Basic and acidic residues" evidence="3">
    <location>
        <begin position="190"/>
        <end position="199"/>
    </location>
</feature>
<name>A0A399DZY3_9DEIN</name>
<comment type="function">
    <text evidence="2">NDH-1 shuttles electrons from NADH, via FMN and iron-sulfur (Fe-S) centers, to quinones in the respiratory chain. Couples the redox reaction to proton translocation (for every two electrons transferred, four hydrogen ions are translocated across the cytoplasmic membrane), and thus conserves the redox energy in a proton gradient.</text>
</comment>
<dbReference type="RefSeq" id="WP_027887650.1">
    <property type="nucleotide sequence ID" value="NZ_JBHSXZ010000088.1"/>
</dbReference>
<keyword evidence="2" id="KW-0874">Quinone</keyword>
<organism evidence="4 5">
    <name type="scientific">Meiothermus taiwanensis</name>
    <dbReference type="NCBI Taxonomy" id="172827"/>
    <lineage>
        <taxon>Bacteria</taxon>
        <taxon>Thermotogati</taxon>
        <taxon>Deinococcota</taxon>
        <taxon>Deinococci</taxon>
        <taxon>Thermales</taxon>
        <taxon>Thermaceae</taxon>
        <taxon>Meiothermus</taxon>
    </lineage>
</organism>
<keyword evidence="2" id="KW-0520">NAD</keyword>
<keyword evidence="4" id="KW-0560">Oxidoreductase</keyword>
<dbReference type="OrthoDB" id="32930at2"/>
<dbReference type="Pfam" id="PF00499">
    <property type="entry name" value="Oxidored_q3"/>
    <property type="match status" value="1"/>
</dbReference>
<dbReference type="InterPro" id="IPR042106">
    <property type="entry name" value="Nuo/plastoQ_OxRdtase_6_NuoJ"/>
</dbReference>
<dbReference type="PANTHER" id="PTHR33269:SF17">
    <property type="entry name" value="NADH-UBIQUINONE OXIDOREDUCTASE CHAIN 6"/>
    <property type="match status" value="1"/>
</dbReference>